<organism evidence="2 3">
    <name type="scientific">Deinococcus aetherius</name>
    <dbReference type="NCBI Taxonomy" id="200252"/>
    <lineage>
        <taxon>Bacteria</taxon>
        <taxon>Thermotogati</taxon>
        <taxon>Deinococcota</taxon>
        <taxon>Deinococci</taxon>
        <taxon>Deinococcales</taxon>
        <taxon>Deinococcaceae</taxon>
        <taxon>Deinococcus</taxon>
    </lineage>
</organism>
<keyword evidence="2" id="KW-0614">Plasmid</keyword>
<name>A0ABN6RKK3_9DEIO</name>
<dbReference type="InterPro" id="IPR000835">
    <property type="entry name" value="HTH_MarR-typ"/>
</dbReference>
<evidence type="ECO:0000313" key="3">
    <source>
        <dbReference type="Proteomes" id="UP001064971"/>
    </source>
</evidence>
<dbReference type="RefSeq" id="WP_264777696.1">
    <property type="nucleotide sequence ID" value="NZ_AP026561.1"/>
</dbReference>
<dbReference type="Pfam" id="PF12802">
    <property type="entry name" value="MarR_2"/>
    <property type="match status" value="1"/>
</dbReference>
<accession>A0ABN6RKK3</accession>
<dbReference type="Proteomes" id="UP001064971">
    <property type="component" value="Plasmid pDAETH-1"/>
</dbReference>
<gene>
    <name evidence="2" type="ORF">DAETH_38240</name>
</gene>
<dbReference type="Gene3D" id="1.10.10.10">
    <property type="entry name" value="Winged helix-like DNA-binding domain superfamily/Winged helix DNA-binding domain"/>
    <property type="match status" value="1"/>
</dbReference>
<dbReference type="EMBL" id="AP026561">
    <property type="protein sequence ID" value="BDP43855.1"/>
    <property type="molecule type" value="Genomic_DNA"/>
</dbReference>
<evidence type="ECO:0000313" key="2">
    <source>
        <dbReference type="EMBL" id="BDP43855.1"/>
    </source>
</evidence>
<dbReference type="InterPro" id="IPR036390">
    <property type="entry name" value="WH_DNA-bd_sf"/>
</dbReference>
<feature type="domain" description="HTH marR-type" evidence="1">
    <location>
        <begin position="36"/>
        <end position="79"/>
    </location>
</feature>
<proteinExistence type="predicted"/>
<protein>
    <recommendedName>
        <fullName evidence="1">HTH marR-type domain-containing protein</fullName>
    </recommendedName>
</protein>
<geneLocation type="plasmid" evidence="2 3">
    <name>pDAETH-1</name>
</geneLocation>
<reference evidence="2" key="1">
    <citation type="submission" date="2022-07" db="EMBL/GenBank/DDBJ databases">
        <title>Complete Genome Sequence of the Radioresistant Bacterium Deinococcus aetherius ST0316, Isolated from the Air Dust collected in Lower Stratosphere above Japan.</title>
        <authorList>
            <person name="Satoh K."/>
            <person name="Hagiwara K."/>
            <person name="Katsumata K."/>
            <person name="Kubo A."/>
            <person name="Yokobori S."/>
            <person name="Yamagishi A."/>
            <person name="Oono Y."/>
            <person name="Narumi I."/>
        </authorList>
    </citation>
    <scope>NUCLEOTIDE SEQUENCE</scope>
    <source>
        <strain evidence="2">ST0316</strain>
        <plasmid evidence="2">pDAETH-1</plasmid>
    </source>
</reference>
<dbReference type="InterPro" id="IPR036388">
    <property type="entry name" value="WH-like_DNA-bd_sf"/>
</dbReference>
<keyword evidence="3" id="KW-1185">Reference proteome</keyword>
<dbReference type="SUPFAM" id="SSF46785">
    <property type="entry name" value="Winged helix' DNA-binding domain"/>
    <property type="match status" value="1"/>
</dbReference>
<sequence>MNDSILSNGVLHLLDPQAAPRLMNGWEMRYLAPFLGREATMSQAARELEVSVSRMHYQVRRLQAEGLLRVVRVERRGRRELKVYRAVADRIFIPFERMPSENVEVALARADQPWLTLFLRSLARVWREHPGPWGMRFERTGSGHVRASIVPHPDSAAGLEEEALPALFLGGWITDLHLDFEDARALRRELGEVLERYVGRGGSGRYLLQLRLGPLLEDPGTLPKVTLR</sequence>
<evidence type="ECO:0000259" key="1">
    <source>
        <dbReference type="Pfam" id="PF12802"/>
    </source>
</evidence>